<evidence type="ECO:0000313" key="2">
    <source>
        <dbReference type="Proteomes" id="UP000267535"/>
    </source>
</evidence>
<evidence type="ECO:0000313" key="1">
    <source>
        <dbReference type="EMBL" id="RRC97581.1"/>
    </source>
</evidence>
<dbReference type="AlphaFoldDB" id="A0A3P1SJW3"/>
<accession>A0A3P1SJW3</accession>
<dbReference type="OrthoDB" id="7860618at2"/>
<keyword evidence="2" id="KW-1185">Reference proteome</keyword>
<dbReference type="RefSeq" id="WP_124927421.1">
    <property type="nucleotide sequence ID" value="NZ_BMOH01000004.1"/>
</dbReference>
<evidence type="ECO:0008006" key="3">
    <source>
        <dbReference type="Google" id="ProtNLM"/>
    </source>
</evidence>
<organism evidence="1 2">
    <name type="scientific">Amphritea balenae</name>
    <dbReference type="NCBI Taxonomy" id="452629"/>
    <lineage>
        <taxon>Bacteria</taxon>
        <taxon>Pseudomonadati</taxon>
        <taxon>Pseudomonadota</taxon>
        <taxon>Gammaproteobacteria</taxon>
        <taxon>Oceanospirillales</taxon>
        <taxon>Oceanospirillaceae</taxon>
        <taxon>Amphritea</taxon>
    </lineage>
</organism>
<dbReference type="Proteomes" id="UP000267535">
    <property type="component" value="Unassembled WGS sequence"/>
</dbReference>
<protein>
    <recommendedName>
        <fullName evidence="3">DNA-binding protein</fullName>
    </recommendedName>
</protein>
<sequence>MENYKFQLSFSLPGYLNDISHRFDFDTLSTQGFDINLNQHQVICQCKRPGNSALRTIKDSITHIQDILPEASLQAVSPDLVPYDAVAKVLKLSNVKFKALIASESNAFPKPSPRSEKPAWHLKEVLEWNRDHRLQEINSTIFETSLAAHKLNSLQHRTPTRTQSQGYELPDKYAARSFAAKPVAEPKLYR</sequence>
<gene>
    <name evidence="1" type="ORF">EHS89_17255</name>
</gene>
<reference evidence="1 2" key="1">
    <citation type="submission" date="2018-11" db="EMBL/GenBank/DDBJ databases">
        <title>The draft genome sequence of Amphritea balenae JAMM 1525T.</title>
        <authorList>
            <person name="Fang Z."/>
            <person name="Zhang Y."/>
            <person name="Han X."/>
        </authorList>
    </citation>
    <scope>NUCLEOTIDE SEQUENCE [LARGE SCALE GENOMIC DNA]</scope>
    <source>
        <strain evidence="1 2">JAMM 1525</strain>
    </source>
</reference>
<dbReference type="EMBL" id="RQXV01000011">
    <property type="protein sequence ID" value="RRC97581.1"/>
    <property type="molecule type" value="Genomic_DNA"/>
</dbReference>
<name>A0A3P1SJW3_9GAMM</name>
<comment type="caution">
    <text evidence="1">The sequence shown here is derived from an EMBL/GenBank/DDBJ whole genome shotgun (WGS) entry which is preliminary data.</text>
</comment>
<proteinExistence type="predicted"/>